<accession>A0A1F5W670</accession>
<protein>
    <recommendedName>
        <fullName evidence="2">Thioredoxin-like fold domain-containing protein</fullName>
    </recommendedName>
</protein>
<name>A0A1F5W670_9BACT</name>
<evidence type="ECO:0000256" key="1">
    <source>
        <dbReference type="SAM" id="Phobius"/>
    </source>
</evidence>
<dbReference type="InterPro" id="IPR036249">
    <property type="entry name" value="Thioredoxin-like_sf"/>
</dbReference>
<dbReference type="Pfam" id="PF13192">
    <property type="entry name" value="Thioredoxin_3"/>
    <property type="match status" value="1"/>
</dbReference>
<keyword evidence="1" id="KW-0812">Transmembrane</keyword>
<dbReference type="InterPro" id="IPR012336">
    <property type="entry name" value="Thioredoxin-like_fold"/>
</dbReference>
<sequence>MIFFLPYIYIIIGHMVTLQVVTVPGCVECRRFEEWWKVNSAQFPNVKFEEINALEQKGQELVFKYSIFSSPGLIINGDLFSTGGVNTEKLAAKLKEL</sequence>
<proteinExistence type="predicted"/>
<dbReference type="CDD" id="cd01659">
    <property type="entry name" value="TRX_superfamily"/>
    <property type="match status" value="1"/>
</dbReference>
<dbReference type="Gene3D" id="3.40.30.10">
    <property type="entry name" value="Glutaredoxin"/>
    <property type="match status" value="1"/>
</dbReference>
<evidence type="ECO:0000259" key="2">
    <source>
        <dbReference type="Pfam" id="PF13192"/>
    </source>
</evidence>
<dbReference type="AlphaFoldDB" id="A0A1F5W670"/>
<keyword evidence="1" id="KW-0472">Membrane</keyword>
<comment type="caution">
    <text evidence="3">The sequence shown here is derived from an EMBL/GenBank/DDBJ whole genome shotgun (WGS) entry which is preliminary data.</text>
</comment>
<evidence type="ECO:0000313" key="3">
    <source>
        <dbReference type="EMBL" id="OGF71189.1"/>
    </source>
</evidence>
<feature type="transmembrane region" description="Helical" evidence="1">
    <location>
        <begin position="6"/>
        <end position="27"/>
    </location>
</feature>
<dbReference type="SUPFAM" id="SSF52833">
    <property type="entry name" value="Thioredoxin-like"/>
    <property type="match status" value="1"/>
</dbReference>
<dbReference type="Proteomes" id="UP000178743">
    <property type="component" value="Unassembled WGS sequence"/>
</dbReference>
<dbReference type="EMBL" id="MFHP01000034">
    <property type="protein sequence ID" value="OGF71189.1"/>
    <property type="molecule type" value="Genomic_DNA"/>
</dbReference>
<evidence type="ECO:0000313" key="4">
    <source>
        <dbReference type="Proteomes" id="UP000178743"/>
    </source>
</evidence>
<feature type="domain" description="Thioredoxin-like fold" evidence="2">
    <location>
        <begin position="18"/>
        <end position="93"/>
    </location>
</feature>
<organism evidence="3 4">
    <name type="scientific">Candidatus Giovannonibacteria bacterium RIFCSPHIGHO2_02_FULL_45_40</name>
    <dbReference type="NCBI Taxonomy" id="1798337"/>
    <lineage>
        <taxon>Bacteria</taxon>
        <taxon>Candidatus Giovannoniibacteriota</taxon>
    </lineage>
</organism>
<keyword evidence="1" id="KW-1133">Transmembrane helix</keyword>
<reference evidence="3 4" key="1">
    <citation type="journal article" date="2016" name="Nat. Commun.">
        <title>Thousands of microbial genomes shed light on interconnected biogeochemical processes in an aquifer system.</title>
        <authorList>
            <person name="Anantharaman K."/>
            <person name="Brown C.T."/>
            <person name="Hug L.A."/>
            <person name="Sharon I."/>
            <person name="Castelle C.J."/>
            <person name="Probst A.J."/>
            <person name="Thomas B.C."/>
            <person name="Singh A."/>
            <person name="Wilkins M.J."/>
            <person name="Karaoz U."/>
            <person name="Brodie E.L."/>
            <person name="Williams K.H."/>
            <person name="Hubbard S.S."/>
            <person name="Banfield J.F."/>
        </authorList>
    </citation>
    <scope>NUCLEOTIDE SEQUENCE [LARGE SCALE GENOMIC DNA]</scope>
</reference>
<gene>
    <name evidence="3" type="ORF">A3C05_03905</name>
</gene>